<sequence length="321" mass="33677">MSLRVLLGLHAGASLPLVPGRYRIGAEEADADTADRSVVLLDWTLPPLTIEVDAAGAVSLAAQEGEADSAVPQAWPELQARRFGEVVLCVGDSDGAWPSDAELLDCLQPGPVMARAVPAARPASWGMRAGLLGAGLLAAVTGLYGRSSGPPPHTPPPARPEYGAQLLQQDLARRGLDELTVRPARDAVVLSGLVRDADQGRTVHTVVSELERSTGVAVLGQWEVADDIASTIEAALRQPGVNARYLGGGRFQVEGIVADPARLRAAGAPLVKDLGMNVKGIDFALERKARPSAFSAAIAADALRYAERPDGAKVFSRNERD</sequence>
<dbReference type="RefSeq" id="WP_160553812.1">
    <property type="nucleotide sequence ID" value="NZ_CP047650.1"/>
</dbReference>
<accession>A0A857JA43</accession>
<evidence type="ECO:0008006" key="3">
    <source>
        <dbReference type="Google" id="ProtNLM"/>
    </source>
</evidence>
<protein>
    <recommendedName>
        <fullName evidence="3">Type III secretion apparatus protein, YscD/HrpQ family</fullName>
    </recommendedName>
</protein>
<evidence type="ECO:0000313" key="2">
    <source>
        <dbReference type="Proteomes" id="UP000464787"/>
    </source>
</evidence>
<evidence type="ECO:0000313" key="1">
    <source>
        <dbReference type="EMBL" id="QHJ00002.1"/>
    </source>
</evidence>
<reference evidence="1 2" key="1">
    <citation type="submission" date="2020-01" db="EMBL/GenBank/DDBJ databases">
        <title>Genome sequencing of strain KACC 21265.</title>
        <authorList>
            <person name="Heo J."/>
            <person name="Kim S.-J."/>
            <person name="Kim J.-S."/>
            <person name="Hong S.-B."/>
            <person name="Kwon S.-W."/>
        </authorList>
    </citation>
    <scope>NUCLEOTIDE SEQUENCE [LARGE SCALE GENOMIC DNA]</scope>
    <source>
        <strain evidence="1 2">KACC 21265</strain>
    </source>
</reference>
<gene>
    <name evidence="1" type="ORF">GT347_19660</name>
</gene>
<dbReference type="Proteomes" id="UP000464787">
    <property type="component" value="Chromosome"/>
</dbReference>
<keyword evidence="2" id="KW-1185">Reference proteome</keyword>
<name>A0A857JA43_9BURK</name>
<organism evidence="1 2">
    <name type="scientific">Xylophilus rhododendri</name>
    <dbReference type="NCBI Taxonomy" id="2697032"/>
    <lineage>
        <taxon>Bacteria</taxon>
        <taxon>Pseudomonadati</taxon>
        <taxon>Pseudomonadota</taxon>
        <taxon>Betaproteobacteria</taxon>
        <taxon>Burkholderiales</taxon>
        <taxon>Xylophilus</taxon>
    </lineage>
</organism>
<proteinExistence type="predicted"/>
<dbReference type="KEGG" id="xyk:GT347_19660"/>
<dbReference type="AlphaFoldDB" id="A0A857JA43"/>
<dbReference type="EMBL" id="CP047650">
    <property type="protein sequence ID" value="QHJ00002.1"/>
    <property type="molecule type" value="Genomic_DNA"/>
</dbReference>